<keyword evidence="3" id="KW-0547">Nucleotide-binding</keyword>
<dbReference type="OrthoDB" id="48317at2759"/>
<dbReference type="Gene3D" id="3.40.50.720">
    <property type="entry name" value="NAD(P)-binding Rossmann-like Domain"/>
    <property type="match status" value="1"/>
</dbReference>
<protein>
    <submittedName>
        <fullName evidence="7">Trans-enoyl reductase</fullName>
    </submittedName>
</protein>
<keyword evidence="8" id="KW-1185">Reference proteome</keyword>
<dbReference type="PANTHER" id="PTHR45348:SF1">
    <property type="entry name" value="TRANS-ENOYL REDUCTASE STHE"/>
    <property type="match status" value="1"/>
</dbReference>
<evidence type="ECO:0000313" key="7">
    <source>
        <dbReference type="EMBL" id="TVY27839.1"/>
    </source>
</evidence>
<evidence type="ECO:0000256" key="4">
    <source>
        <dbReference type="ARBA" id="ARBA00022857"/>
    </source>
</evidence>
<dbReference type="PANTHER" id="PTHR45348">
    <property type="entry name" value="HYPOTHETICAL OXIDOREDUCTASE (EUROFUNG)"/>
    <property type="match status" value="1"/>
</dbReference>
<dbReference type="GO" id="GO:0000166">
    <property type="term" value="F:nucleotide binding"/>
    <property type="evidence" value="ECO:0007669"/>
    <property type="project" value="UniProtKB-KW"/>
</dbReference>
<accession>A0A8H8R3N7</accession>
<dbReference type="SMART" id="SM00829">
    <property type="entry name" value="PKS_ER"/>
    <property type="match status" value="1"/>
</dbReference>
<proteinExistence type="inferred from homology"/>
<dbReference type="InterPro" id="IPR011032">
    <property type="entry name" value="GroES-like_sf"/>
</dbReference>
<dbReference type="CDD" id="cd08249">
    <property type="entry name" value="enoyl_reductase_like"/>
    <property type="match status" value="1"/>
</dbReference>
<dbReference type="GO" id="GO:0016651">
    <property type="term" value="F:oxidoreductase activity, acting on NAD(P)H"/>
    <property type="evidence" value="ECO:0007669"/>
    <property type="project" value="InterPro"/>
</dbReference>
<dbReference type="GeneID" id="41983325"/>
<evidence type="ECO:0000313" key="8">
    <source>
        <dbReference type="Proteomes" id="UP000431533"/>
    </source>
</evidence>
<name>A0A8H8R3N7_9HELO</name>
<reference evidence="7 8" key="1">
    <citation type="submission" date="2018-05" db="EMBL/GenBank/DDBJ databases">
        <title>Genome sequencing and assembly of the regulated plant pathogen Lachnellula willkommii and related sister species for the development of diagnostic species identification markers.</title>
        <authorList>
            <person name="Giroux E."/>
            <person name="Bilodeau G."/>
        </authorList>
    </citation>
    <scope>NUCLEOTIDE SEQUENCE [LARGE SCALE GENOMIC DNA]</scope>
    <source>
        <strain evidence="7 8">CBS 185.66</strain>
    </source>
</reference>
<organism evidence="7 8">
    <name type="scientific">Lachnellula hyalina</name>
    <dbReference type="NCBI Taxonomy" id="1316788"/>
    <lineage>
        <taxon>Eukaryota</taxon>
        <taxon>Fungi</taxon>
        <taxon>Dikarya</taxon>
        <taxon>Ascomycota</taxon>
        <taxon>Pezizomycotina</taxon>
        <taxon>Leotiomycetes</taxon>
        <taxon>Helotiales</taxon>
        <taxon>Lachnaceae</taxon>
        <taxon>Lachnellula</taxon>
    </lineage>
</organism>
<dbReference type="Gene3D" id="3.90.180.10">
    <property type="entry name" value="Medium-chain alcohol dehydrogenases, catalytic domain"/>
    <property type="match status" value="1"/>
</dbReference>
<keyword evidence="5" id="KW-0560">Oxidoreductase</keyword>
<comment type="subunit">
    <text evidence="2">Monomer.</text>
</comment>
<dbReference type="InterPro" id="IPR013154">
    <property type="entry name" value="ADH-like_N"/>
</dbReference>
<dbReference type="InterPro" id="IPR036291">
    <property type="entry name" value="NAD(P)-bd_dom_sf"/>
</dbReference>
<evidence type="ECO:0000259" key="6">
    <source>
        <dbReference type="SMART" id="SM00829"/>
    </source>
</evidence>
<evidence type="ECO:0000256" key="1">
    <source>
        <dbReference type="ARBA" id="ARBA00008072"/>
    </source>
</evidence>
<evidence type="ECO:0000256" key="5">
    <source>
        <dbReference type="ARBA" id="ARBA00023002"/>
    </source>
</evidence>
<gene>
    <name evidence="7" type="primary">ccsC</name>
    <name evidence="7" type="ORF">LHYA1_G003127</name>
</gene>
<dbReference type="RefSeq" id="XP_031006627.1">
    <property type="nucleotide sequence ID" value="XM_031148101.1"/>
</dbReference>
<feature type="domain" description="Enoyl reductase (ER)" evidence="6">
    <location>
        <begin position="35"/>
        <end position="381"/>
    </location>
</feature>
<evidence type="ECO:0000256" key="2">
    <source>
        <dbReference type="ARBA" id="ARBA00011245"/>
    </source>
</evidence>
<sequence>PRIAKPVFCVQSYAMSSVTSTFAVPRRQDALVVAGPGKLSLHQDAPLPHLAPDMALVRTVAVAINPVDAKMLDYSPAVGAVHGYDFAGVVVALGSDGPRHVSIGDRVAGAVHGNNSLEPGVGAFAQYVGATAELLLKIPDMMTFEEASTLGIGLATAGLALFRELEIPVSLEDLIDRAQDSDVIPNAAFVLVSGGSTATGTRAIQILKLAGLRPIATCSPSNFALVLGFGAEKAFDYRRPDCAKEIRGYTRNGLAYALDCVAESDSAQLCYGAIGRAGGRYCGVEPVRQAVAAGRPTVRASWLMVLTMFGGRVALDGEYGREASAADRALSAKIFAATQTLLDNGQIKSHPVRVLADRWAGVIQGVDIIRTGAVSGQKLVVRVD</sequence>
<dbReference type="SUPFAM" id="SSF51735">
    <property type="entry name" value="NAD(P)-binding Rossmann-fold domains"/>
    <property type="match status" value="1"/>
</dbReference>
<dbReference type="InterPro" id="IPR047122">
    <property type="entry name" value="Trans-enoyl_RdTase-like"/>
</dbReference>
<keyword evidence="4" id="KW-0521">NADP</keyword>
<dbReference type="SUPFAM" id="SSF50129">
    <property type="entry name" value="GroES-like"/>
    <property type="match status" value="1"/>
</dbReference>
<dbReference type="AlphaFoldDB" id="A0A8H8R3N7"/>
<dbReference type="InterPro" id="IPR020843">
    <property type="entry name" value="ER"/>
</dbReference>
<dbReference type="Pfam" id="PF00107">
    <property type="entry name" value="ADH_zinc_N"/>
    <property type="match status" value="1"/>
</dbReference>
<dbReference type="Pfam" id="PF08240">
    <property type="entry name" value="ADH_N"/>
    <property type="match status" value="1"/>
</dbReference>
<feature type="non-terminal residue" evidence="7">
    <location>
        <position position="384"/>
    </location>
</feature>
<dbReference type="Proteomes" id="UP000431533">
    <property type="component" value="Unassembled WGS sequence"/>
</dbReference>
<dbReference type="InterPro" id="IPR013149">
    <property type="entry name" value="ADH-like_C"/>
</dbReference>
<comment type="similarity">
    <text evidence="1">Belongs to the zinc-containing alcohol dehydrogenase family.</text>
</comment>
<evidence type="ECO:0000256" key="3">
    <source>
        <dbReference type="ARBA" id="ARBA00022741"/>
    </source>
</evidence>
<comment type="caution">
    <text evidence="7">The sequence shown here is derived from an EMBL/GenBank/DDBJ whole genome shotgun (WGS) entry which is preliminary data.</text>
</comment>
<dbReference type="EMBL" id="QGMH01000041">
    <property type="protein sequence ID" value="TVY27839.1"/>
    <property type="molecule type" value="Genomic_DNA"/>
</dbReference>